<dbReference type="RefSeq" id="XP_018008910.1">
    <property type="nucleotide sequence ID" value="XM_018153421.2"/>
</dbReference>
<feature type="compositionally biased region" description="Polar residues" evidence="1">
    <location>
        <begin position="288"/>
        <end position="307"/>
    </location>
</feature>
<proteinExistence type="predicted"/>
<evidence type="ECO:0000313" key="2">
    <source>
        <dbReference type="Proteomes" id="UP000694843"/>
    </source>
</evidence>
<dbReference type="KEGG" id="hazt:108666526"/>
<protein>
    <submittedName>
        <fullName evidence="3">Uncharacterized protein LOC108666526</fullName>
    </submittedName>
</protein>
<dbReference type="Proteomes" id="UP000694843">
    <property type="component" value="Unplaced"/>
</dbReference>
<sequence length="430" mass="48024">MSSSNSAPRKRRRVMTKQVLVKNPKNAMNTVFTDGKSIKPTSKSPCSRCNSRRKCFRHLNQRFTKNIACFSFKASEQTVLQLKRHMLKLLSGDPGAVCRCDQRTGILTLDCTKMHRLYLQEFEPQAINMATGEMNSNYKPLVKQWLYRKILLDEFQGVDFLRCKEHLAELKLSLEESTLSKVFPPAINKKKKTKSKSQKQVATNPLQGMAEESFCASQNLPIQQQLCAPQILSHQMCVRQSPIHAQVCGDQSLNAQQAAGAGTAADEGLTHVRDKTVVAVQPFCHSSLGSTNSRPQQPLNLQRSQTHLQHRVPDNSCNTNISDHPAHNSLALPLCQSISSCGSIPLGLHSPYYVSLSPMLPLHMSQASSAPHHHFHHHIAHHHSSYPPPPPPPVHHQQHFQQEVVQHPQPFMPAASASLVNNHALYHSPS</sequence>
<dbReference type="GeneID" id="108666526"/>
<keyword evidence="2" id="KW-1185">Reference proteome</keyword>
<dbReference type="AlphaFoldDB" id="A0A8B7N5N5"/>
<gene>
    <name evidence="3" type="primary">LOC108666526</name>
</gene>
<accession>A0A8B7N5N5</accession>
<feature type="compositionally biased region" description="Basic residues" evidence="1">
    <location>
        <begin position="371"/>
        <end position="384"/>
    </location>
</feature>
<dbReference type="OrthoDB" id="6363555at2759"/>
<name>A0A8B7N5N5_HYAAZ</name>
<organism evidence="2 3">
    <name type="scientific">Hyalella azteca</name>
    <name type="common">Amphipod</name>
    <dbReference type="NCBI Taxonomy" id="294128"/>
    <lineage>
        <taxon>Eukaryota</taxon>
        <taxon>Metazoa</taxon>
        <taxon>Ecdysozoa</taxon>
        <taxon>Arthropoda</taxon>
        <taxon>Crustacea</taxon>
        <taxon>Multicrustacea</taxon>
        <taxon>Malacostraca</taxon>
        <taxon>Eumalacostraca</taxon>
        <taxon>Peracarida</taxon>
        <taxon>Amphipoda</taxon>
        <taxon>Senticaudata</taxon>
        <taxon>Talitrida</taxon>
        <taxon>Talitroidea</taxon>
        <taxon>Hyalellidae</taxon>
        <taxon>Hyalella</taxon>
    </lineage>
</organism>
<reference evidence="3" key="1">
    <citation type="submission" date="2025-08" db="UniProtKB">
        <authorList>
            <consortium name="RefSeq"/>
        </authorList>
    </citation>
    <scope>IDENTIFICATION</scope>
    <source>
        <tissue evidence="3">Whole organism</tissue>
    </source>
</reference>
<evidence type="ECO:0000256" key="1">
    <source>
        <dbReference type="SAM" id="MobiDB-lite"/>
    </source>
</evidence>
<evidence type="ECO:0000313" key="3">
    <source>
        <dbReference type="RefSeq" id="XP_018008910.1"/>
    </source>
</evidence>
<feature type="region of interest" description="Disordered" evidence="1">
    <location>
        <begin position="288"/>
        <end position="318"/>
    </location>
</feature>
<feature type="region of interest" description="Disordered" evidence="1">
    <location>
        <begin position="369"/>
        <end position="401"/>
    </location>
</feature>